<accession>A0ABT7EF54</accession>
<evidence type="ECO:0000313" key="3">
    <source>
        <dbReference type="Proteomes" id="UP001231915"/>
    </source>
</evidence>
<dbReference type="PROSITE" id="PS50231">
    <property type="entry name" value="RICIN_B_LECTIN"/>
    <property type="match status" value="1"/>
</dbReference>
<gene>
    <name evidence="2" type="ORF">QNM18_02330</name>
</gene>
<comment type="caution">
    <text evidence="2">The sequence shown here is derived from an EMBL/GenBank/DDBJ whole genome shotgun (WGS) entry which is preliminary data.</text>
</comment>
<dbReference type="SUPFAM" id="SSF50370">
    <property type="entry name" value="Ricin B-like lectins"/>
    <property type="match status" value="1"/>
</dbReference>
<evidence type="ECO:0008006" key="4">
    <source>
        <dbReference type="Google" id="ProtNLM"/>
    </source>
</evidence>
<dbReference type="InterPro" id="IPR035992">
    <property type="entry name" value="Ricin_B-like_lectins"/>
</dbReference>
<organism evidence="2 3">
    <name type="scientific">Pseudoalteromonas obscura</name>
    <dbReference type="NCBI Taxonomy" id="3048491"/>
    <lineage>
        <taxon>Bacteria</taxon>
        <taxon>Pseudomonadati</taxon>
        <taxon>Pseudomonadota</taxon>
        <taxon>Gammaproteobacteria</taxon>
        <taxon>Alteromonadales</taxon>
        <taxon>Pseudoalteromonadaceae</taxon>
        <taxon>Pseudoalteromonas</taxon>
    </lineage>
</organism>
<feature type="chain" id="PRO_5046155543" description="Ricin B lectin domain-containing protein" evidence="1">
    <location>
        <begin position="21"/>
        <end position="196"/>
    </location>
</feature>
<keyword evidence="1" id="KW-0732">Signal</keyword>
<dbReference type="RefSeq" id="WP_284136189.1">
    <property type="nucleotide sequence ID" value="NZ_JASJUT010000001.1"/>
</dbReference>
<reference evidence="2 3" key="1">
    <citation type="submission" date="2023-05" db="EMBL/GenBank/DDBJ databases">
        <title>Pseudoalteromonas ardens sp. nov., Pseudoalteromonas obscura sp. nov., and Pseudoalteromonas umbrosa sp. nov., isolated from the coral Montipora capitata.</title>
        <authorList>
            <person name="Thomas E.M."/>
            <person name="Smith E.M."/>
            <person name="Papke E."/>
            <person name="Shlafstein M.D."/>
            <person name="Oline D.K."/>
            <person name="Videau P."/>
            <person name="Saw J.H."/>
            <person name="Strangman W.K."/>
            <person name="Ushijima B."/>
        </authorList>
    </citation>
    <scope>NUCLEOTIDE SEQUENCE [LARGE SCALE GENOMIC DNA]</scope>
    <source>
        <strain evidence="2 3">P94</strain>
    </source>
</reference>
<dbReference type="Gene3D" id="2.80.10.50">
    <property type="match status" value="1"/>
</dbReference>
<evidence type="ECO:0000256" key="1">
    <source>
        <dbReference type="SAM" id="SignalP"/>
    </source>
</evidence>
<dbReference type="EMBL" id="JASJUT010000001">
    <property type="protein sequence ID" value="MDK2593902.1"/>
    <property type="molecule type" value="Genomic_DNA"/>
</dbReference>
<keyword evidence="3" id="KW-1185">Reference proteome</keyword>
<name>A0ABT7EF54_9GAMM</name>
<sequence length="196" mass="22315">MKLINSTVLAFSLVSLSSIANEEAYQVNQSHYYLGGVVKHALASSRACIHPNGGNIKFKTQNGTNVVVHGDSCNSIESRVSWFYTSERQIRWMGDNESDSYRAERTGLCWEPKFHTNSYGGVNNNTEVVLRPCDPNNPWQKWSLERYGYGSPAQIKNDMAYSCVHISKGGFNPRNNDSLVMFNECNMESRYMWHIR</sequence>
<proteinExistence type="predicted"/>
<feature type="signal peptide" evidence="1">
    <location>
        <begin position="1"/>
        <end position="20"/>
    </location>
</feature>
<evidence type="ECO:0000313" key="2">
    <source>
        <dbReference type="EMBL" id="MDK2593902.1"/>
    </source>
</evidence>
<dbReference type="Proteomes" id="UP001231915">
    <property type="component" value="Unassembled WGS sequence"/>
</dbReference>
<protein>
    <recommendedName>
        <fullName evidence="4">Ricin B lectin domain-containing protein</fullName>
    </recommendedName>
</protein>